<comment type="caution">
    <text evidence="2">The sequence shown here is derived from an EMBL/GenBank/DDBJ whole genome shotgun (WGS) entry which is preliminary data.</text>
</comment>
<accession>A0A9P8IIF8</accession>
<feature type="compositionally biased region" description="Polar residues" evidence="1">
    <location>
        <begin position="170"/>
        <end position="193"/>
    </location>
</feature>
<name>A0A9P8IIF8_9PEZI</name>
<evidence type="ECO:0000313" key="2">
    <source>
        <dbReference type="EMBL" id="KAH0553199.1"/>
    </source>
</evidence>
<dbReference type="Proteomes" id="UP000750711">
    <property type="component" value="Unassembled WGS sequence"/>
</dbReference>
<sequence length="391" mass="43794">MASIRSSSTLDDALASLEQLKSDVNALKSTKKLQPAPANMLDLLVKLTENILNEPGLALQHSLAALKSVFQSQADSIGNDSVTKPAIQTLNASDASEDDLMGLFDITYNRPRIAREPWELESEPHEVPARLRNNLHDLELVFYNERSEATARIAVDTMLLQSCLAVRKSQAPTPNTSVPTSATDSPRTPSKDTMNPRFGDVGNRVVLYPELDISVKVADHHTGKPTIVQGRADWAFGYGTKRDKDGTFLAAIEAKQRSEFSKGESQLLAYLCILRETRRRTNKINTDVQGFWTDGMQYTFMCIRANGVVQQSRLYDIQRGDKDLKTVFNFVVNMFEVAMKSTPNATPTKPGVDREKEVEGFQGEVWEKIYKSYEELNLNFMEYEEGEAMDI</sequence>
<evidence type="ECO:0000313" key="3">
    <source>
        <dbReference type="Proteomes" id="UP000750711"/>
    </source>
</evidence>
<feature type="region of interest" description="Disordered" evidence="1">
    <location>
        <begin position="169"/>
        <end position="199"/>
    </location>
</feature>
<evidence type="ECO:0000256" key="1">
    <source>
        <dbReference type="SAM" id="MobiDB-lite"/>
    </source>
</evidence>
<organism evidence="2 3">
    <name type="scientific">Trichoglossum hirsutum</name>
    <dbReference type="NCBI Taxonomy" id="265104"/>
    <lineage>
        <taxon>Eukaryota</taxon>
        <taxon>Fungi</taxon>
        <taxon>Dikarya</taxon>
        <taxon>Ascomycota</taxon>
        <taxon>Pezizomycotina</taxon>
        <taxon>Geoglossomycetes</taxon>
        <taxon>Geoglossales</taxon>
        <taxon>Geoglossaceae</taxon>
        <taxon>Trichoglossum</taxon>
    </lineage>
</organism>
<protein>
    <submittedName>
        <fullName evidence="2">Uncharacterized protein</fullName>
    </submittedName>
</protein>
<dbReference type="EMBL" id="JAGHQM010001552">
    <property type="protein sequence ID" value="KAH0553199.1"/>
    <property type="molecule type" value="Genomic_DNA"/>
</dbReference>
<dbReference type="AlphaFoldDB" id="A0A9P8IIF8"/>
<gene>
    <name evidence="2" type="ORF">GP486_006626</name>
</gene>
<keyword evidence="3" id="KW-1185">Reference proteome</keyword>
<proteinExistence type="predicted"/>
<reference evidence="2" key="1">
    <citation type="submission" date="2021-03" db="EMBL/GenBank/DDBJ databases">
        <title>Comparative genomics and phylogenomic investigation of the class Geoglossomycetes provide insights into ecological specialization and systematics.</title>
        <authorList>
            <person name="Melie T."/>
            <person name="Pirro S."/>
            <person name="Miller A.N."/>
            <person name="Quandt A."/>
        </authorList>
    </citation>
    <scope>NUCLEOTIDE SEQUENCE</scope>
    <source>
        <strain evidence="2">CAQ_001_2017</strain>
    </source>
</reference>